<dbReference type="RefSeq" id="WP_170127105.1">
    <property type="nucleotide sequence ID" value="NZ_PVZF01000003.1"/>
</dbReference>
<organism evidence="1 2">
    <name type="scientific">Kineococcus rhizosphaerae</name>
    <dbReference type="NCBI Taxonomy" id="559628"/>
    <lineage>
        <taxon>Bacteria</taxon>
        <taxon>Bacillati</taxon>
        <taxon>Actinomycetota</taxon>
        <taxon>Actinomycetes</taxon>
        <taxon>Kineosporiales</taxon>
        <taxon>Kineosporiaceae</taxon>
        <taxon>Kineococcus</taxon>
    </lineage>
</organism>
<accession>A0A2T0R5X4</accession>
<proteinExistence type="predicted"/>
<evidence type="ECO:0000313" key="2">
    <source>
        <dbReference type="Proteomes" id="UP000238083"/>
    </source>
</evidence>
<sequence length="49" mass="5093">MQGRRRTVLGERTDPAALDVAPGTALAPGPHRVEVVVDGVRSGLWTVAG</sequence>
<dbReference type="AlphaFoldDB" id="A0A2T0R5X4"/>
<dbReference type="EMBL" id="PVZF01000003">
    <property type="protein sequence ID" value="PRY16573.1"/>
    <property type="molecule type" value="Genomic_DNA"/>
</dbReference>
<dbReference type="Proteomes" id="UP000238083">
    <property type="component" value="Unassembled WGS sequence"/>
</dbReference>
<evidence type="ECO:0000313" key="1">
    <source>
        <dbReference type="EMBL" id="PRY16573.1"/>
    </source>
</evidence>
<reference evidence="1 2" key="1">
    <citation type="submission" date="2018-03" db="EMBL/GenBank/DDBJ databases">
        <title>Genomic Encyclopedia of Archaeal and Bacterial Type Strains, Phase II (KMG-II): from individual species to whole genera.</title>
        <authorList>
            <person name="Goeker M."/>
        </authorList>
    </citation>
    <scope>NUCLEOTIDE SEQUENCE [LARGE SCALE GENOMIC DNA]</scope>
    <source>
        <strain evidence="1 2">DSM 19711</strain>
    </source>
</reference>
<name>A0A2T0R5X4_9ACTN</name>
<keyword evidence="2" id="KW-1185">Reference proteome</keyword>
<protein>
    <submittedName>
        <fullName evidence="1">Uncharacterized protein</fullName>
    </submittedName>
</protein>
<gene>
    <name evidence="1" type="ORF">CLV37_1032</name>
</gene>
<comment type="caution">
    <text evidence="1">The sequence shown here is derived from an EMBL/GenBank/DDBJ whole genome shotgun (WGS) entry which is preliminary data.</text>
</comment>